<dbReference type="EMBL" id="JBHUMF010000031">
    <property type="protein sequence ID" value="MFD2681976.1"/>
    <property type="molecule type" value="Genomic_DNA"/>
</dbReference>
<feature type="transmembrane region" description="Helical" evidence="1">
    <location>
        <begin position="66"/>
        <end position="84"/>
    </location>
</feature>
<keyword evidence="1" id="KW-0812">Transmembrane</keyword>
<feature type="transmembrane region" description="Helical" evidence="1">
    <location>
        <begin position="20"/>
        <end position="46"/>
    </location>
</feature>
<organism evidence="2 3">
    <name type="scientific">Bacillus seohaeanensis</name>
    <dbReference type="NCBI Taxonomy" id="284580"/>
    <lineage>
        <taxon>Bacteria</taxon>
        <taxon>Bacillati</taxon>
        <taxon>Bacillota</taxon>
        <taxon>Bacilli</taxon>
        <taxon>Bacillales</taxon>
        <taxon>Bacillaceae</taxon>
        <taxon>Bacillus</taxon>
    </lineage>
</organism>
<proteinExistence type="predicted"/>
<keyword evidence="1" id="KW-1133">Transmembrane helix</keyword>
<evidence type="ECO:0000313" key="3">
    <source>
        <dbReference type="Proteomes" id="UP001597506"/>
    </source>
</evidence>
<dbReference type="Proteomes" id="UP001597506">
    <property type="component" value="Unassembled WGS sequence"/>
</dbReference>
<name>A0ABW5RV64_9BACI</name>
<keyword evidence="1" id="KW-0472">Membrane</keyword>
<evidence type="ECO:0000256" key="1">
    <source>
        <dbReference type="SAM" id="Phobius"/>
    </source>
</evidence>
<reference evidence="3" key="1">
    <citation type="journal article" date="2019" name="Int. J. Syst. Evol. Microbiol.">
        <title>The Global Catalogue of Microorganisms (GCM) 10K type strain sequencing project: providing services to taxonomists for standard genome sequencing and annotation.</title>
        <authorList>
            <consortium name="The Broad Institute Genomics Platform"/>
            <consortium name="The Broad Institute Genome Sequencing Center for Infectious Disease"/>
            <person name="Wu L."/>
            <person name="Ma J."/>
        </authorList>
    </citation>
    <scope>NUCLEOTIDE SEQUENCE [LARGE SCALE GENOMIC DNA]</scope>
    <source>
        <strain evidence="3">KCTC 3913</strain>
    </source>
</reference>
<keyword evidence="3" id="KW-1185">Reference proteome</keyword>
<gene>
    <name evidence="2" type="ORF">ACFSUL_14640</name>
</gene>
<dbReference type="RefSeq" id="WP_377936616.1">
    <property type="nucleotide sequence ID" value="NZ_JBHUMF010000031.1"/>
</dbReference>
<comment type="caution">
    <text evidence="2">The sequence shown here is derived from an EMBL/GenBank/DDBJ whole genome shotgun (WGS) entry which is preliminary data.</text>
</comment>
<evidence type="ECO:0000313" key="2">
    <source>
        <dbReference type="EMBL" id="MFD2681976.1"/>
    </source>
</evidence>
<protein>
    <submittedName>
        <fullName evidence="2">Uncharacterized protein</fullName>
    </submittedName>
</protein>
<sequence length="94" mass="10838">MNNDKDQREKKSTKKEDSRLIVSFMKFCYYLFICFCFAALFALFTVLAGDLIVGEVNNFHGEVKGIILSITVLSVLFLINKGYFRKDCCFLTEN</sequence>
<accession>A0ABW5RV64</accession>